<proteinExistence type="predicted"/>
<reference evidence="1" key="1">
    <citation type="journal article" date="2021" name="Proc. Natl. Acad. Sci. U.S.A.">
        <title>A Catalog of Tens of Thousands of Viruses from Human Metagenomes Reveals Hidden Associations with Chronic Diseases.</title>
        <authorList>
            <person name="Tisza M.J."/>
            <person name="Buck C.B."/>
        </authorList>
    </citation>
    <scope>NUCLEOTIDE SEQUENCE</scope>
    <source>
        <strain evidence="1">CtDJ83</strain>
    </source>
</reference>
<organism evidence="1">
    <name type="scientific">virus sp. ctDJ83</name>
    <dbReference type="NCBI Taxonomy" id="2827625"/>
    <lineage>
        <taxon>Viruses</taxon>
    </lineage>
</organism>
<dbReference type="EMBL" id="BK059107">
    <property type="protein sequence ID" value="DAE31352.1"/>
    <property type="molecule type" value="Genomic_DNA"/>
</dbReference>
<sequence>MNEQEIRKLIPELVWEKADNQHSIIGHEEYQALDYRLGLEKVYYRIVHYSRDPEGMYYLSKVAKHDPYQDYPCWLITTAYSLEDAKQLAQEHRAKAVCQMLMTTPSSDQPEKPSRAKTINVEKLIERELDRLSDEDRRGEWDTLPNEMKYLKRKLCETLRSYIILLDQLEKCEDKNAGL</sequence>
<protein>
    <submittedName>
        <fullName evidence="1">Uncharacterized protein</fullName>
    </submittedName>
</protein>
<evidence type="ECO:0000313" key="1">
    <source>
        <dbReference type="EMBL" id="DAE31352.1"/>
    </source>
</evidence>
<accession>A0A8S5RIZ3</accession>
<name>A0A8S5RIZ3_9VIRU</name>